<feature type="domain" description="HTH luxR-type" evidence="6">
    <location>
        <begin position="158"/>
        <end position="223"/>
    </location>
</feature>
<dbReference type="InterPro" id="IPR016032">
    <property type="entry name" value="Sig_transdc_resp-reg_C-effctor"/>
</dbReference>
<dbReference type="GO" id="GO:0006355">
    <property type="term" value="P:regulation of DNA-templated transcription"/>
    <property type="evidence" value="ECO:0007669"/>
    <property type="project" value="InterPro"/>
</dbReference>
<dbReference type="SMART" id="SM00448">
    <property type="entry name" value="REC"/>
    <property type="match status" value="1"/>
</dbReference>
<dbReference type="STRING" id="47312.SAMN04489765_1133"/>
<dbReference type="InterPro" id="IPR000792">
    <property type="entry name" value="Tscrpt_reg_LuxR_C"/>
</dbReference>
<dbReference type="AlphaFoldDB" id="A0A1H1CDP8"/>
<dbReference type="Proteomes" id="UP000183053">
    <property type="component" value="Unassembled WGS sequence"/>
</dbReference>
<dbReference type="SUPFAM" id="SSF52172">
    <property type="entry name" value="CheY-like"/>
    <property type="match status" value="1"/>
</dbReference>
<evidence type="ECO:0000259" key="7">
    <source>
        <dbReference type="PROSITE" id="PS50110"/>
    </source>
</evidence>
<evidence type="ECO:0000256" key="1">
    <source>
        <dbReference type="ARBA" id="ARBA00022553"/>
    </source>
</evidence>
<keyword evidence="2" id="KW-0805">Transcription regulation</keyword>
<proteinExistence type="predicted"/>
<organism evidence="8 9">
    <name type="scientific">Tsukamurella pulmonis</name>
    <dbReference type="NCBI Taxonomy" id="47312"/>
    <lineage>
        <taxon>Bacteria</taxon>
        <taxon>Bacillati</taxon>
        <taxon>Actinomycetota</taxon>
        <taxon>Actinomycetes</taxon>
        <taxon>Mycobacteriales</taxon>
        <taxon>Tsukamurellaceae</taxon>
        <taxon>Tsukamurella</taxon>
    </lineage>
</organism>
<dbReference type="Pfam" id="PF00072">
    <property type="entry name" value="Response_reg"/>
    <property type="match status" value="1"/>
</dbReference>
<sequence length="229" mass="23794">MSAAPAPSVPPCPIRVIVADDQRTIAESLAMILELVEGIDVVGMATSGAELVYLAQRELPDVVLTDLHMPDVNGIQAAARILETAPRTRVVIISSTEEAESVLASVSAGAIGYLTKDASRQDIASAVRAAAAGHAHLSTAAYSHVVTAALAARAPLPHAEPDDDMTPREAEVFGLIAEGLSNRQIARALQVSESTVKTHINNVYAKLGISSRAQAVARAIAARRPVGTG</sequence>
<evidence type="ECO:0000313" key="8">
    <source>
        <dbReference type="EMBL" id="SDQ61776.1"/>
    </source>
</evidence>
<protein>
    <submittedName>
        <fullName evidence="8">DNA-binding response regulator, NarL/FixJ family, contains REC and HTH domains</fullName>
    </submittedName>
</protein>
<evidence type="ECO:0000256" key="5">
    <source>
        <dbReference type="PROSITE-ProRule" id="PRU00169"/>
    </source>
</evidence>
<dbReference type="CDD" id="cd17535">
    <property type="entry name" value="REC_NarL-like"/>
    <property type="match status" value="1"/>
</dbReference>
<dbReference type="InterPro" id="IPR039420">
    <property type="entry name" value="WalR-like"/>
</dbReference>
<dbReference type="InterPro" id="IPR058245">
    <property type="entry name" value="NreC/VraR/RcsB-like_REC"/>
</dbReference>
<evidence type="ECO:0000313" key="9">
    <source>
        <dbReference type="Proteomes" id="UP000183053"/>
    </source>
</evidence>
<dbReference type="RefSeq" id="WP_068566791.1">
    <property type="nucleotide sequence ID" value="NZ_FNLF01000002.1"/>
</dbReference>
<name>A0A1H1CDP8_9ACTN</name>
<keyword evidence="9" id="KW-1185">Reference proteome</keyword>
<dbReference type="GO" id="GO:0000160">
    <property type="term" value="P:phosphorelay signal transduction system"/>
    <property type="evidence" value="ECO:0007669"/>
    <property type="project" value="InterPro"/>
</dbReference>
<feature type="domain" description="Response regulatory" evidence="7">
    <location>
        <begin position="15"/>
        <end position="131"/>
    </location>
</feature>
<evidence type="ECO:0000256" key="3">
    <source>
        <dbReference type="ARBA" id="ARBA00023125"/>
    </source>
</evidence>
<feature type="modified residue" description="4-aspartylphosphate" evidence="5">
    <location>
        <position position="66"/>
    </location>
</feature>
<dbReference type="Pfam" id="PF00196">
    <property type="entry name" value="GerE"/>
    <property type="match status" value="1"/>
</dbReference>
<dbReference type="PANTHER" id="PTHR43214:SF24">
    <property type="entry name" value="TRANSCRIPTIONAL REGULATORY PROTEIN NARL-RELATED"/>
    <property type="match status" value="1"/>
</dbReference>
<dbReference type="EMBL" id="FNLF01000002">
    <property type="protein sequence ID" value="SDQ61776.1"/>
    <property type="molecule type" value="Genomic_DNA"/>
</dbReference>
<dbReference type="PROSITE" id="PS00622">
    <property type="entry name" value="HTH_LUXR_1"/>
    <property type="match status" value="1"/>
</dbReference>
<dbReference type="PROSITE" id="PS50110">
    <property type="entry name" value="RESPONSE_REGULATORY"/>
    <property type="match status" value="1"/>
</dbReference>
<keyword evidence="3 8" id="KW-0238">DNA-binding</keyword>
<dbReference type="Gene3D" id="3.40.50.2300">
    <property type="match status" value="1"/>
</dbReference>
<evidence type="ECO:0000259" key="6">
    <source>
        <dbReference type="PROSITE" id="PS50043"/>
    </source>
</evidence>
<keyword evidence="4" id="KW-0804">Transcription</keyword>
<dbReference type="SUPFAM" id="SSF46894">
    <property type="entry name" value="C-terminal effector domain of the bipartite response regulators"/>
    <property type="match status" value="1"/>
</dbReference>
<dbReference type="OrthoDB" id="9808843at2"/>
<gene>
    <name evidence="8" type="ORF">SAMN04489765_1133</name>
</gene>
<dbReference type="PROSITE" id="PS50043">
    <property type="entry name" value="HTH_LUXR_2"/>
    <property type="match status" value="1"/>
</dbReference>
<dbReference type="CDD" id="cd06170">
    <property type="entry name" value="LuxR_C_like"/>
    <property type="match status" value="1"/>
</dbReference>
<dbReference type="InterPro" id="IPR011006">
    <property type="entry name" value="CheY-like_superfamily"/>
</dbReference>
<dbReference type="PRINTS" id="PR00038">
    <property type="entry name" value="HTHLUXR"/>
</dbReference>
<evidence type="ECO:0000256" key="4">
    <source>
        <dbReference type="ARBA" id="ARBA00023163"/>
    </source>
</evidence>
<dbReference type="PANTHER" id="PTHR43214">
    <property type="entry name" value="TWO-COMPONENT RESPONSE REGULATOR"/>
    <property type="match status" value="1"/>
</dbReference>
<evidence type="ECO:0000256" key="2">
    <source>
        <dbReference type="ARBA" id="ARBA00023015"/>
    </source>
</evidence>
<dbReference type="SMART" id="SM00421">
    <property type="entry name" value="HTH_LUXR"/>
    <property type="match status" value="1"/>
</dbReference>
<keyword evidence="1 5" id="KW-0597">Phosphoprotein</keyword>
<dbReference type="InterPro" id="IPR001789">
    <property type="entry name" value="Sig_transdc_resp-reg_receiver"/>
</dbReference>
<dbReference type="GO" id="GO:0003677">
    <property type="term" value="F:DNA binding"/>
    <property type="evidence" value="ECO:0007669"/>
    <property type="project" value="UniProtKB-KW"/>
</dbReference>
<reference evidence="9" key="1">
    <citation type="submission" date="2016-10" db="EMBL/GenBank/DDBJ databases">
        <authorList>
            <person name="Varghese N."/>
            <person name="Submissions S."/>
        </authorList>
    </citation>
    <scope>NUCLEOTIDE SEQUENCE [LARGE SCALE GENOMIC DNA]</scope>
    <source>
        <strain evidence="9">DSM 44142</strain>
    </source>
</reference>
<accession>A0A1H1CDP8</accession>